<dbReference type="OrthoDB" id="7735097at2"/>
<accession>A0A0J9E7L0</accession>
<dbReference type="Proteomes" id="UP000037178">
    <property type="component" value="Unassembled WGS sequence"/>
</dbReference>
<evidence type="ECO:0000313" key="1">
    <source>
        <dbReference type="EMBL" id="KMW57769.1"/>
    </source>
</evidence>
<dbReference type="Pfam" id="PF13645">
    <property type="entry name" value="YkuD_2"/>
    <property type="match status" value="1"/>
</dbReference>
<dbReference type="AlphaFoldDB" id="A0A0J9E7L0"/>
<sequence>MDVQEVFSLRLGSLRFTLAFVVASGVGPTQAAQDIPRWLQAHVGTGEGQIAPVVLERARALYQTKRRNGDVTNPCYLAMDATRPSAAPNGAPGPRFYVICERQRTFRAVSSGYGNGRKLQRANFSNGRQCAKNFSNAEGSKLTAGGAYVTAETRTSFKGYIGDKVPFYRTFILFDGEGETRNARERAIGGHPAVFVKWQCRYQDPDSPHADKDGYVPYGRLVNYTGGRSNGCTTWSQEVSKEITALVEGNPTTLYIYPEGRDINAVANAARNGRLSAGSGLYWNAACLSAIGAPKFWPKHKLQPIINAWRRSLPKNPPLVLPICN</sequence>
<dbReference type="EMBL" id="LFTY01000002">
    <property type="protein sequence ID" value="KMW57769.1"/>
    <property type="molecule type" value="Genomic_DNA"/>
</dbReference>
<dbReference type="PATRIC" id="fig|1675527.3.peg.2865"/>
<name>A0A0J9E7L0_9RHOB</name>
<reference evidence="1 2" key="1">
    <citation type="submission" date="2015-06" db="EMBL/GenBank/DDBJ databases">
        <title>Draft genome sequence of an Alphaproteobacteria species associated to the Mediterranean sponge Oscarella lobularis.</title>
        <authorList>
            <person name="Jourda C."/>
            <person name="Santini S."/>
            <person name="Claverie J.-M."/>
        </authorList>
    </citation>
    <scope>NUCLEOTIDE SEQUENCE [LARGE SCALE GENOMIC DNA]</scope>
    <source>
        <strain evidence="1">IGS</strain>
    </source>
</reference>
<evidence type="ECO:0008006" key="3">
    <source>
        <dbReference type="Google" id="ProtNLM"/>
    </source>
</evidence>
<evidence type="ECO:0000313" key="2">
    <source>
        <dbReference type="Proteomes" id="UP000037178"/>
    </source>
</evidence>
<dbReference type="STRING" id="1675527.AIOL_002737"/>
<proteinExistence type="predicted"/>
<comment type="caution">
    <text evidence="1">The sequence shown here is derived from an EMBL/GenBank/DDBJ whole genome shotgun (WGS) entry which is preliminary data.</text>
</comment>
<protein>
    <recommendedName>
        <fullName evidence="3">YkuD domain-containing protein</fullName>
    </recommendedName>
</protein>
<keyword evidence="2" id="KW-1185">Reference proteome</keyword>
<gene>
    <name evidence="1" type="ORF">AIOL_002737</name>
</gene>
<organism evidence="1 2">
    <name type="scientific">Candidatus Rhodobacter oscarellae</name>
    <dbReference type="NCBI Taxonomy" id="1675527"/>
    <lineage>
        <taxon>Bacteria</taxon>
        <taxon>Pseudomonadati</taxon>
        <taxon>Pseudomonadota</taxon>
        <taxon>Alphaproteobacteria</taxon>
        <taxon>Rhodobacterales</taxon>
        <taxon>Rhodobacter group</taxon>
        <taxon>Rhodobacter</taxon>
    </lineage>
</organism>
<dbReference type="InterPro" id="IPR032676">
    <property type="entry name" value="YkuD_2"/>
</dbReference>